<evidence type="ECO:0000313" key="10">
    <source>
        <dbReference type="EMBL" id="SNS74782.1"/>
    </source>
</evidence>
<dbReference type="RefSeq" id="WP_089319821.1">
    <property type="nucleotide sequence ID" value="NZ_FZOQ01000012.1"/>
</dbReference>
<reference evidence="11" key="1">
    <citation type="submission" date="2017-06" db="EMBL/GenBank/DDBJ databases">
        <authorList>
            <person name="Varghese N."/>
            <person name="Submissions S."/>
        </authorList>
    </citation>
    <scope>NUCLEOTIDE SEQUENCE [LARGE SCALE GENOMIC DNA]</scope>
    <source>
        <strain evidence="11">NKM1</strain>
    </source>
</reference>
<dbReference type="InterPro" id="IPR051048">
    <property type="entry name" value="Peptidase_S8/S53_subtilisin"/>
</dbReference>
<evidence type="ECO:0000259" key="9">
    <source>
        <dbReference type="Pfam" id="PF20009"/>
    </source>
</evidence>
<evidence type="ECO:0000313" key="11">
    <source>
        <dbReference type="Proteomes" id="UP000198432"/>
    </source>
</evidence>
<dbReference type="Pfam" id="PF20009">
    <property type="entry name" value="GEVED"/>
    <property type="match status" value="1"/>
</dbReference>
<feature type="active site" description="Charge relay system" evidence="5">
    <location>
        <position position="157"/>
    </location>
</feature>
<dbReference type="InterPro" id="IPR026444">
    <property type="entry name" value="Secre_tail"/>
</dbReference>
<dbReference type="InterPro" id="IPR000209">
    <property type="entry name" value="Peptidase_S8/S53_dom"/>
</dbReference>
<feature type="domain" description="Peptidase S8/S53" evidence="7">
    <location>
        <begin position="141"/>
        <end position="444"/>
    </location>
</feature>
<dbReference type="SUPFAM" id="SSF49785">
    <property type="entry name" value="Galactose-binding domain-like"/>
    <property type="match status" value="1"/>
</dbReference>
<feature type="active site" description="Charge relay system" evidence="5">
    <location>
        <position position="130"/>
    </location>
</feature>
<dbReference type="Gene3D" id="3.40.50.200">
    <property type="entry name" value="Peptidase S8/S53 domain"/>
    <property type="match status" value="1"/>
</dbReference>
<dbReference type="GO" id="GO:0006508">
    <property type="term" value="P:proteolysis"/>
    <property type="evidence" value="ECO:0007669"/>
    <property type="project" value="UniProtKB-KW"/>
</dbReference>
<dbReference type="SUPFAM" id="SSF52743">
    <property type="entry name" value="Subtilisin-like"/>
    <property type="match status" value="1"/>
</dbReference>
<dbReference type="InterPro" id="IPR015500">
    <property type="entry name" value="Peptidase_S8_subtilisin-rel"/>
</dbReference>
<dbReference type="PROSITE" id="PS00138">
    <property type="entry name" value="SUBTILASE_SER"/>
    <property type="match status" value="1"/>
</dbReference>
<accession>A0A239H0S6</accession>
<feature type="chain" id="PRO_5012918453" evidence="6">
    <location>
        <begin position="22"/>
        <end position="1254"/>
    </location>
</feature>
<dbReference type="Gene3D" id="2.60.120.380">
    <property type="match status" value="1"/>
</dbReference>
<name>A0A239H0S6_9BACT</name>
<dbReference type="OrthoDB" id="9792152at2"/>
<keyword evidence="2 5" id="KW-0645">Protease</keyword>
<feature type="domain" description="GEVED" evidence="9">
    <location>
        <begin position="662"/>
        <end position="739"/>
    </location>
</feature>
<evidence type="ECO:0000256" key="5">
    <source>
        <dbReference type="PROSITE-ProRule" id="PRU01240"/>
    </source>
</evidence>
<feature type="signal peptide" evidence="6">
    <location>
        <begin position="1"/>
        <end position="21"/>
    </location>
</feature>
<gene>
    <name evidence="10" type="ORF">SAMN06296052_112108</name>
</gene>
<evidence type="ECO:0000259" key="8">
    <source>
        <dbReference type="Pfam" id="PF18962"/>
    </source>
</evidence>
<dbReference type="InterPro" id="IPR034058">
    <property type="entry name" value="TagA/B/C/D_pept_dom"/>
</dbReference>
<dbReference type="Pfam" id="PF00082">
    <property type="entry name" value="Peptidase_S8"/>
    <property type="match status" value="1"/>
</dbReference>
<keyword evidence="6" id="KW-0732">Signal</keyword>
<feature type="domain" description="Secretion system C-terminal sorting" evidence="8">
    <location>
        <begin position="1176"/>
        <end position="1252"/>
    </location>
</feature>
<dbReference type="Pfam" id="PF18962">
    <property type="entry name" value="Por_Secre_tail"/>
    <property type="match status" value="1"/>
</dbReference>
<evidence type="ECO:0000256" key="2">
    <source>
        <dbReference type="ARBA" id="ARBA00022670"/>
    </source>
</evidence>
<keyword evidence="11" id="KW-1185">Reference proteome</keyword>
<keyword evidence="4 5" id="KW-0720">Serine protease</keyword>
<evidence type="ECO:0000256" key="6">
    <source>
        <dbReference type="SAM" id="SignalP"/>
    </source>
</evidence>
<keyword evidence="3 5" id="KW-0378">Hydrolase</keyword>
<dbReference type="InterPro" id="IPR036852">
    <property type="entry name" value="Peptidase_S8/S53_dom_sf"/>
</dbReference>
<feature type="active site" description="Charge relay system" evidence="5">
    <location>
        <position position="389"/>
    </location>
</feature>
<dbReference type="CDD" id="cd04842">
    <property type="entry name" value="Peptidases_S8_Kp43_protease"/>
    <property type="match status" value="1"/>
</dbReference>
<evidence type="ECO:0000256" key="1">
    <source>
        <dbReference type="ARBA" id="ARBA00011073"/>
    </source>
</evidence>
<comment type="similarity">
    <text evidence="1 5">Belongs to the peptidase S8 family.</text>
</comment>
<dbReference type="InterPro" id="IPR008979">
    <property type="entry name" value="Galactose-bd-like_sf"/>
</dbReference>
<sequence length="1254" mass="133222">MRILSLWLVALGMASATTAFAQRTIIPIQTNVKALQKIASAAEKDYKANRSKALQLARKHGWVVEKTYEDGTRISLQGLDATGLPIYYITYNNTRAAATTKTDQLWVGGSLGLNLSGASNSVAGKLAIWDGGRIRATHQELAGHVTQKDKASTDNEHATHVAGTMVARGINPQAKGMAYGLSNLLAYDFDGDAAEMAAAAKDLLVSNHSYGSIAGWRFNSERKGTAEDPYWEWWGNTEISETEDYSFGYYNGTAASWDEIAYNAPYYLMVKSAGNNRNENGPEVGKPYFQRNSKGAFTLVSSRPANMSSNNSYDVISTAGTAKNVLTVGAVAPISEGYNRPEDVQISSFSSFGPTDDGRIKPDIVGNGVAVLSTTSDSDRSYKVLNGTSMSAPNVSGTLLLLQEHYANVNRGNVMRAATLKGLVLHTADEAGISKGPDYVYGWGLLNAERAARMISNTNGTHLIQENTLSEDQTYTLKVIASGAGPLEVTISWTDPKGNVLSASAALNNRSPRLINDLDVRVSNRGTTYLPWTLAPEKPDAAAKAGDNIRDNVEKILIEHAVPGQEYTITVKHKGTLSKGPQAYSLLVSGVGGTAVCASAPGSEAGAKITAFGIGTQNKTFDAGCTTYQDLTSTIFELEPGQSKALTLTAGSCGADAATVAKVFADWNGDGDFEDSNETVATSGVLQGAAPFTGTIQAPTTAIAGNKVRLRVVLQETENAASVTACGSYARGETQDYLLQFTQPQKDISVTAISPVGGSILCTSPAQAVTATIRNNGTAAQRNIPVTISVRENGEEVAQLKGTYNGVLAPYTKADLLLEGSFATEAGKTYELVALSSLQGDAVSDNNRMQRSFTIAEALAPPTHVSAARCGTDPMYTLSGTGEGTVFWYNSATSTQPLAAGNLQQISASAVHDKIYAAYNDLEATIGAPNKGFATGGGYNQFSPDVHISTKAPVILQTARLYIGNGGKITFTAYNENGAPVSERTLVVTPTRSNPAPGVQPDDPTDEGAVYYLGLELPEAGNYRIAISYENGATIFRNNTGVKGYPFEVPNVVSITGNSATTTPMEYYYYFYDLKVSALGCKSERVEVPMKTGNPLPKPVVSRDGTELVSSAAEGNQWYLDGKAIADATGSTYTPTVSGTYTVIVLKDGCISDVSTAFSFDLETASRDVSADLLAFPNPSGDGRFTVTLETDGPEEILFDVVDMLGKTVYTAEVSRYNGQYKGELDLSSKSSGLYILRARHGDSVQTSKLLIRK</sequence>
<dbReference type="PANTHER" id="PTHR43399">
    <property type="entry name" value="SUBTILISIN-RELATED"/>
    <property type="match status" value="1"/>
</dbReference>
<dbReference type="InterPro" id="IPR023828">
    <property type="entry name" value="Peptidase_S8_Ser-AS"/>
</dbReference>
<evidence type="ECO:0000256" key="4">
    <source>
        <dbReference type="ARBA" id="ARBA00022825"/>
    </source>
</evidence>
<dbReference type="Proteomes" id="UP000198432">
    <property type="component" value="Unassembled WGS sequence"/>
</dbReference>
<organism evidence="10 11">
    <name type="scientific">Pontibacter ummariensis</name>
    <dbReference type="NCBI Taxonomy" id="1610492"/>
    <lineage>
        <taxon>Bacteria</taxon>
        <taxon>Pseudomonadati</taxon>
        <taxon>Bacteroidota</taxon>
        <taxon>Cytophagia</taxon>
        <taxon>Cytophagales</taxon>
        <taxon>Hymenobacteraceae</taxon>
        <taxon>Pontibacter</taxon>
    </lineage>
</organism>
<dbReference type="InterPro" id="IPR045474">
    <property type="entry name" value="GEVED"/>
</dbReference>
<dbReference type="PROSITE" id="PS51892">
    <property type="entry name" value="SUBTILASE"/>
    <property type="match status" value="1"/>
</dbReference>
<dbReference type="NCBIfam" id="TIGR04183">
    <property type="entry name" value="Por_Secre_tail"/>
    <property type="match status" value="1"/>
</dbReference>
<dbReference type="PANTHER" id="PTHR43399:SF4">
    <property type="entry name" value="CELL WALL-ASSOCIATED PROTEASE"/>
    <property type="match status" value="1"/>
</dbReference>
<dbReference type="EMBL" id="FZOQ01000012">
    <property type="protein sequence ID" value="SNS74782.1"/>
    <property type="molecule type" value="Genomic_DNA"/>
</dbReference>
<protein>
    <submittedName>
        <fullName evidence="10">Por secretion system C-terminal sorting domain-containing protein</fullName>
    </submittedName>
</protein>
<evidence type="ECO:0000256" key="3">
    <source>
        <dbReference type="ARBA" id="ARBA00022801"/>
    </source>
</evidence>
<proteinExistence type="inferred from homology"/>
<dbReference type="PRINTS" id="PR00723">
    <property type="entry name" value="SUBTILISIN"/>
</dbReference>
<evidence type="ECO:0000259" key="7">
    <source>
        <dbReference type="Pfam" id="PF00082"/>
    </source>
</evidence>
<dbReference type="GO" id="GO:0004252">
    <property type="term" value="F:serine-type endopeptidase activity"/>
    <property type="evidence" value="ECO:0007669"/>
    <property type="project" value="UniProtKB-UniRule"/>
</dbReference>
<dbReference type="AlphaFoldDB" id="A0A239H0S6"/>